<dbReference type="KEGG" id="asha:G8E00_09895"/>
<dbReference type="EMBL" id="CP049801">
    <property type="protein sequence ID" value="QIO06248.1"/>
    <property type="molecule type" value="Genomic_DNA"/>
</dbReference>
<dbReference type="Proteomes" id="UP000502297">
    <property type="component" value="Chromosome"/>
</dbReference>
<protein>
    <recommendedName>
        <fullName evidence="4">Outer membrane assembly lipoprotein YfiO</fullName>
    </recommendedName>
</protein>
<evidence type="ECO:0000313" key="3">
    <source>
        <dbReference type="Proteomes" id="UP000502297"/>
    </source>
</evidence>
<dbReference type="RefSeq" id="WP_166224221.1">
    <property type="nucleotide sequence ID" value="NZ_CP049801.1"/>
</dbReference>
<evidence type="ECO:0000256" key="1">
    <source>
        <dbReference type="SAM" id="SignalP"/>
    </source>
</evidence>
<dbReference type="AlphaFoldDB" id="A0A6G8RWR7"/>
<gene>
    <name evidence="2" type="ORF">G8E00_09895</name>
</gene>
<evidence type="ECO:0008006" key="4">
    <source>
        <dbReference type="Google" id="ProtNLM"/>
    </source>
</evidence>
<accession>A0A6G8RWR7</accession>
<sequence length="698" mass="80392">MIINKNIRLPALCLSSLLTMIFQSTSAHAGFEDVCEPIFQLNHNQYQRCGNLPVLIPSNDNITNMHLLLSDLGLATIKPAPSLTNSLWQSYQTNVPFEAGTISDFVENKIPNQRKSSEFTLNIYDERCQTLKTGQKDFAQQVKSNVKIPDREKKILLDARAQIIECNSKMPLINVDSSWSATTRQYASYLNASISFYNTNYSTATKIYSVLAKVEDAWLKETAQYMLIRSHLNEAYATGVGQYGDLEVNKINANFLKEYFEQITAYLKLYPKGQYAASARGYLRRGFWLSGRKDLLANEMAWQINNPKSKLYNLDMQTFPEEVDRKIFDGRAINPKIFNDPFLLATYDLMYMRSSTTEAYQPISWSALNAQKEVFKQHPALFNYLQAVHLFYVQKKPQEALRLLPQPSSFNHYLDLSQAFLRGEIIEKTTPQNAAEYWNQLYSKAKNNEQRSLFEAMLVPHLNQKQDFNAFIGNNAKIRQAYFQRRFMTQFANENSLKNITQAKQSTADQKQLAVYTLLIKSLSHQNFKLFNETYPLLPTDAAQYQGSQTDNKYKDKPPFANFIWNGSTITPALKCPDLKNLSLKLAHTPKDLFLNVCLGEYVRSDKAYTYDLFQYEDKVFKGPLFARGNTYKEIIKNGPKGDLQAYALYRAIQCYAPSGINDCGDEEVSKSVRKQWYDRIKSEYPNTSWAKSLKYYW</sequence>
<keyword evidence="1" id="KW-0732">Signal</keyword>
<proteinExistence type="predicted"/>
<feature type="chain" id="PRO_5026236996" description="Outer membrane assembly lipoprotein YfiO" evidence="1">
    <location>
        <begin position="30"/>
        <end position="698"/>
    </location>
</feature>
<evidence type="ECO:0000313" key="2">
    <source>
        <dbReference type="EMBL" id="QIO06248.1"/>
    </source>
</evidence>
<feature type="signal peptide" evidence="1">
    <location>
        <begin position="1"/>
        <end position="29"/>
    </location>
</feature>
<reference evidence="2 3" key="1">
    <citation type="submission" date="2020-03" db="EMBL/GenBank/DDBJ databases">
        <authorList>
            <person name="Zhu W."/>
        </authorList>
    </citation>
    <scope>NUCLEOTIDE SEQUENCE [LARGE SCALE GENOMIC DNA]</scope>
    <source>
        <strain evidence="2 3">323-1</strain>
    </source>
</reference>
<keyword evidence="3" id="KW-1185">Reference proteome</keyword>
<organism evidence="2 3">
    <name type="scientific">Acinetobacter shaoyimingii</name>
    <dbReference type="NCBI Taxonomy" id="2715164"/>
    <lineage>
        <taxon>Bacteria</taxon>
        <taxon>Pseudomonadati</taxon>
        <taxon>Pseudomonadota</taxon>
        <taxon>Gammaproteobacteria</taxon>
        <taxon>Moraxellales</taxon>
        <taxon>Moraxellaceae</taxon>
        <taxon>Acinetobacter</taxon>
    </lineage>
</organism>
<name>A0A6G8RWR7_9GAMM</name>